<dbReference type="GO" id="GO:0016671">
    <property type="term" value="F:oxidoreductase activity, acting on a sulfur group of donors, disulfide as acceptor"/>
    <property type="evidence" value="ECO:0007669"/>
    <property type="project" value="InterPro"/>
</dbReference>
<dbReference type="Proteomes" id="UP001152798">
    <property type="component" value="Chromosome 3"/>
</dbReference>
<dbReference type="PANTHER" id="PTHR13234:SF8">
    <property type="entry name" value="GAMMA-INTERFERON-INDUCIBLE LYSOSOMAL THIOL REDUCTASE"/>
    <property type="match status" value="1"/>
</dbReference>
<dbReference type="InterPro" id="IPR004911">
    <property type="entry name" value="Interferon-induced_GILT"/>
</dbReference>
<comment type="subcellular location">
    <subcellularLocation>
        <location evidence="1">Secreted</location>
    </subcellularLocation>
</comment>
<dbReference type="OrthoDB" id="958254at2759"/>
<keyword evidence="5" id="KW-0325">Glycoprotein</keyword>
<reference evidence="7" key="1">
    <citation type="submission" date="2022-01" db="EMBL/GenBank/DDBJ databases">
        <authorList>
            <person name="King R."/>
        </authorList>
    </citation>
    <scope>NUCLEOTIDE SEQUENCE</scope>
</reference>
<accession>A0A9P0H4V5</accession>
<keyword evidence="8" id="KW-1185">Reference proteome</keyword>
<sequence>MLILYGLLFLSTSVISIPAENTTPQVSLTLYYETLCPFCQNFFSNELAPTFLDKDYGPLFKYLNLVPFGVAEVMNSTAHKIVCQHDEVECQGNRFHSCAIKHIKDKKALVNYISCLMDSVEVDSEEDEEYPVDKCLDKVPDGLFPKIMKCYNSEEGWKLLEEYGKMTKKFFNDGEEFVPYVSFNNEKNDDLAMEAIEDLKKIMSRLTGKQYSSSSEEEYD</sequence>
<evidence type="ECO:0000256" key="1">
    <source>
        <dbReference type="ARBA" id="ARBA00004613"/>
    </source>
</evidence>
<protein>
    <submittedName>
        <fullName evidence="7">Uncharacterized protein</fullName>
    </submittedName>
</protein>
<organism evidence="7 8">
    <name type="scientific">Nezara viridula</name>
    <name type="common">Southern green stink bug</name>
    <name type="synonym">Cimex viridulus</name>
    <dbReference type="NCBI Taxonomy" id="85310"/>
    <lineage>
        <taxon>Eukaryota</taxon>
        <taxon>Metazoa</taxon>
        <taxon>Ecdysozoa</taxon>
        <taxon>Arthropoda</taxon>
        <taxon>Hexapoda</taxon>
        <taxon>Insecta</taxon>
        <taxon>Pterygota</taxon>
        <taxon>Neoptera</taxon>
        <taxon>Paraneoptera</taxon>
        <taxon>Hemiptera</taxon>
        <taxon>Heteroptera</taxon>
        <taxon>Panheteroptera</taxon>
        <taxon>Pentatomomorpha</taxon>
        <taxon>Pentatomoidea</taxon>
        <taxon>Pentatomidae</taxon>
        <taxon>Pentatominae</taxon>
        <taxon>Nezara</taxon>
    </lineage>
</organism>
<keyword evidence="4 6" id="KW-0732">Signal</keyword>
<gene>
    <name evidence="7" type="ORF">NEZAVI_LOCUS5222</name>
</gene>
<dbReference type="AlphaFoldDB" id="A0A9P0H4V5"/>
<evidence type="ECO:0000313" key="8">
    <source>
        <dbReference type="Proteomes" id="UP001152798"/>
    </source>
</evidence>
<evidence type="ECO:0000313" key="7">
    <source>
        <dbReference type="EMBL" id="CAH1394817.1"/>
    </source>
</evidence>
<proteinExistence type="inferred from homology"/>
<dbReference type="EMBL" id="OV725079">
    <property type="protein sequence ID" value="CAH1394817.1"/>
    <property type="molecule type" value="Genomic_DNA"/>
</dbReference>
<evidence type="ECO:0000256" key="2">
    <source>
        <dbReference type="ARBA" id="ARBA00005679"/>
    </source>
</evidence>
<feature type="chain" id="PRO_5040395999" evidence="6">
    <location>
        <begin position="17"/>
        <end position="220"/>
    </location>
</feature>
<name>A0A9P0H4V5_NEZVI</name>
<evidence type="ECO:0000256" key="3">
    <source>
        <dbReference type="ARBA" id="ARBA00022525"/>
    </source>
</evidence>
<keyword evidence="3" id="KW-0964">Secreted</keyword>
<feature type="signal peptide" evidence="6">
    <location>
        <begin position="1"/>
        <end position="16"/>
    </location>
</feature>
<evidence type="ECO:0000256" key="4">
    <source>
        <dbReference type="ARBA" id="ARBA00022729"/>
    </source>
</evidence>
<evidence type="ECO:0000256" key="6">
    <source>
        <dbReference type="SAM" id="SignalP"/>
    </source>
</evidence>
<comment type="similarity">
    <text evidence="2">Belongs to the GILT family.</text>
</comment>
<dbReference type="Pfam" id="PF03227">
    <property type="entry name" value="GILT"/>
    <property type="match status" value="1"/>
</dbReference>
<dbReference type="PANTHER" id="PTHR13234">
    <property type="entry name" value="GAMMA-INTERFERON INDUCIBLE LYSOSOMAL THIOL REDUCTASE GILT"/>
    <property type="match status" value="1"/>
</dbReference>
<dbReference type="GO" id="GO:0005576">
    <property type="term" value="C:extracellular region"/>
    <property type="evidence" value="ECO:0007669"/>
    <property type="project" value="UniProtKB-SubCell"/>
</dbReference>
<evidence type="ECO:0000256" key="5">
    <source>
        <dbReference type="ARBA" id="ARBA00023180"/>
    </source>
</evidence>